<dbReference type="InterPro" id="IPR052337">
    <property type="entry name" value="SAT4-like"/>
</dbReference>
<evidence type="ECO:0000256" key="3">
    <source>
        <dbReference type="ARBA" id="ARBA00022989"/>
    </source>
</evidence>
<evidence type="ECO:0000259" key="7">
    <source>
        <dbReference type="Pfam" id="PF20684"/>
    </source>
</evidence>
<name>A0ABR4EE17_9PEZI</name>
<comment type="caution">
    <text evidence="8">The sequence shown here is derived from an EMBL/GenBank/DDBJ whole genome shotgun (WGS) entry which is preliminary data.</text>
</comment>
<keyword evidence="3 6" id="KW-1133">Transmembrane helix</keyword>
<feature type="transmembrane region" description="Helical" evidence="6">
    <location>
        <begin position="66"/>
        <end position="87"/>
    </location>
</feature>
<organism evidence="8 9">
    <name type="scientific">Diaporthe vaccinii</name>
    <dbReference type="NCBI Taxonomy" id="105482"/>
    <lineage>
        <taxon>Eukaryota</taxon>
        <taxon>Fungi</taxon>
        <taxon>Dikarya</taxon>
        <taxon>Ascomycota</taxon>
        <taxon>Pezizomycotina</taxon>
        <taxon>Sordariomycetes</taxon>
        <taxon>Sordariomycetidae</taxon>
        <taxon>Diaporthales</taxon>
        <taxon>Diaporthaceae</taxon>
        <taxon>Diaporthe</taxon>
        <taxon>Diaporthe eres species complex</taxon>
    </lineage>
</organism>
<comment type="similarity">
    <text evidence="5">Belongs to the SAT4 family.</text>
</comment>
<feature type="transmembrane region" description="Helical" evidence="6">
    <location>
        <begin position="107"/>
        <end position="134"/>
    </location>
</feature>
<evidence type="ECO:0000256" key="1">
    <source>
        <dbReference type="ARBA" id="ARBA00004141"/>
    </source>
</evidence>
<dbReference type="EMBL" id="JBAWTH010000064">
    <property type="protein sequence ID" value="KAL2280654.1"/>
    <property type="molecule type" value="Genomic_DNA"/>
</dbReference>
<keyword evidence="9" id="KW-1185">Reference proteome</keyword>
<feature type="transmembrane region" description="Helical" evidence="6">
    <location>
        <begin position="36"/>
        <end position="54"/>
    </location>
</feature>
<evidence type="ECO:0000256" key="2">
    <source>
        <dbReference type="ARBA" id="ARBA00022692"/>
    </source>
</evidence>
<sequence>MAAVFIGGAGLPIVTVMKIDPNSVVTYFKIMFANSVLWFSTVIVVQLSVISFYVRIFGVSRIFKSACYILIGMITMFWLSGFFSLIFSCTPISRSWNSSESGTCLPYQPYCVSVGVLHVFFDLAIVALPMPMIWQLQADRRTKIILSGLLGLGLA</sequence>
<keyword evidence="2 6" id="KW-0812">Transmembrane</keyword>
<protein>
    <recommendedName>
        <fullName evidence="7">Rhodopsin domain-containing protein</fullName>
    </recommendedName>
</protein>
<evidence type="ECO:0000313" key="9">
    <source>
        <dbReference type="Proteomes" id="UP001600888"/>
    </source>
</evidence>
<dbReference type="PANTHER" id="PTHR33048">
    <property type="entry name" value="PTH11-LIKE INTEGRAL MEMBRANE PROTEIN (AFU_ORTHOLOGUE AFUA_5G11245)"/>
    <property type="match status" value="1"/>
</dbReference>
<evidence type="ECO:0000313" key="8">
    <source>
        <dbReference type="EMBL" id="KAL2280654.1"/>
    </source>
</evidence>
<feature type="domain" description="Rhodopsin" evidence="7">
    <location>
        <begin position="8"/>
        <end position="154"/>
    </location>
</feature>
<evidence type="ECO:0000256" key="6">
    <source>
        <dbReference type="SAM" id="Phobius"/>
    </source>
</evidence>
<dbReference type="Proteomes" id="UP001600888">
    <property type="component" value="Unassembled WGS sequence"/>
</dbReference>
<evidence type="ECO:0000256" key="4">
    <source>
        <dbReference type="ARBA" id="ARBA00023136"/>
    </source>
</evidence>
<gene>
    <name evidence="8" type="ORF">FJTKL_12368</name>
</gene>
<comment type="subcellular location">
    <subcellularLocation>
        <location evidence="1">Membrane</location>
        <topology evidence="1">Multi-pass membrane protein</topology>
    </subcellularLocation>
</comment>
<dbReference type="PANTHER" id="PTHR33048:SF47">
    <property type="entry name" value="INTEGRAL MEMBRANE PROTEIN-RELATED"/>
    <property type="match status" value="1"/>
</dbReference>
<accession>A0ABR4EE17</accession>
<proteinExistence type="inferred from homology"/>
<dbReference type="InterPro" id="IPR049326">
    <property type="entry name" value="Rhodopsin_dom_fungi"/>
</dbReference>
<dbReference type="Pfam" id="PF20684">
    <property type="entry name" value="Fung_rhodopsin"/>
    <property type="match status" value="1"/>
</dbReference>
<reference evidence="8 9" key="1">
    <citation type="submission" date="2024-03" db="EMBL/GenBank/DDBJ databases">
        <title>A high-quality draft genome sequence of Diaporthe vaccinii, a causative agent of upright dieback and viscid rot disease in cranberry plants.</title>
        <authorList>
            <person name="Sarrasin M."/>
            <person name="Lang B.F."/>
            <person name="Burger G."/>
        </authorList>
    </citation>
    <scope>NUCLEOTIDE SEQUENCE [LARGE SCALE GENOMIC DNA]</scope>
    <source>
        <strain evidence="8 9">IS7</strain>
    </source>
</reference>
<evidence type="ECO:0000256" key="5">
    <source>
        <dbReference type="ARBA" id="ARBA00038359"/>
    </source>
</evidence>
<keyword evidence="4 6" id="KW-0472">Membrane</keyword>